<dbReference type="Proteomes" id="UP000054843">
    <property type="component" value="Unassembled WGS sequence"/>
</dbReference>
<dbReference type="Gene3D" id="1.25.10.10">
    <property type="entry name" value="Leucine-rich Repeat Variant"/>
    <property type="match status" value="1"/>
</dbReference>
<dbReference type="AlphaFoldDB" id="A0A0V1N1X3"/>
<dbReference type="GO" id="GO:0008017">
    <property type="term" value="F:microtubule binding"/>
    <property type="evidence" value="ECO:0007669"/>
    <property type="project" value="TreeGrafter"/>
</dbReference>
<dbReference type="EMBL" id="JYDO01000015">
    <property type="protein sequence ID" value="KRZ77985.1"/>
    <property type="molecule type" value="Genomic_DNA"/>
</dbReference>
<proteinExistence type="predicted"/>
<keyword evidence="3" id="KW-1185">Reference proteome</keyword>
<feature type="domain" description="TOG" evidence="1">
    <location>
        <begin position="36"/>
        <end position="269"/>
    </location>
</feature>
<dbReference type="GO" id="GO:0000226">
    <property type="term" value="P:microtubule cytoskeleton organization"/>
    <property type="evidence" value="ECO:0007669"/>
    <property type="project" value="UniProtKB-ARBA"/>
</dbReference>
<dbReference type="InterPro" id="IPR016024">
    <property type="entry name" value="ARM-type_fold"/>
</dbReference>
<dbReference type="GO" id="GO:0000278">
    <property type="term" value="P:mitotic cell cycle"/>
    <property type="evidence" value="ECO:0007669"/>
    <property type="project" value="UniProtKB-ARBA"/>
</dbReference>
<evidence type="ECO:0000259" key="1">
    <source>
        <dbReference type="SMART" id="SM01349"/>
    </source>
</evidence>
<dbReference type="InterPro" id="IPR024395">
    <property type="entry name" value="CLASP_N_dom"/>
</dbReference>
<name>A0A0V1N1X3_9BILA</name>
<dbReference type="InterPro" id="IPR034085">
    <property type="entry name" value="TOG"/>
</dbReference>
<comment type="caution">
    <text evidence="2">The sequence shown here is derived from an EMBL/GenBank/DDBJ whole genome shotgun (WGS) entry which is preliminary data.</text>
</comment>
<evidence type="ECO:0000313" key="2">
    <source>
        <dbReference type="EMBL" id="KRZ77985.1"/>
    </source>
</evidence>
<gene>
    <name evidence="2" type="primary">CLASP1</name>
    <name evidence="2" type="ORF">T10_12500</name>
</gene>
<protein>
    <submittedName>
        <fullName evidence="2">CLIP-associating protein 1</fullName>
    </submittedName>
</protein>
<dbReference type="PANTHER" id="PTHR21567">
    <property type="entry name" value="CLASP"/>
    <property type="match status" value="1"/>
</dbReference>
<dbReference type="PANTHER" id="PTHR21567:SF9">
    <property type="entry name" value="CLIP-ASSOCIATING PROTEIN"/>
    <property type="match status" value="1"/>
</dbReference>
<accession>A0A0V1N1X3</accession>
<dbReference type="InterPro" id="IPR011989">
    <property type="entry name" value="ARM-like"/>
</dbReference>
<dbReference type="Pfam" id="PF12348">
    <property type="entry name" value="CLASP_N"/>
    <property type="match status" value="1"/>
</dbReference>
<dbReference type="SMART" id="SM01349">
    <property type="entry name" value="TOG"/>
    <property type="match status" value="1"/>
</dbReference>
<dbReference type="GO" id="GO:0005819">
    <property type="term" value="C:spindle"/>
    <property type="evidence" value="ECO:0007669"/>
    <property type="project" value="UniProtKB-ARBA"/>
</dbReference>
<dbReference type="SUPFAM" id="SSF48371">
    <property type="entry name" value="ARM repeat"/>
    <property type="match status" value="1"/>
</dbReference>
<reference evidence="2 3" key="1">
    <citation type="submission" date="2015-01" db="EMBL/GenBank/DDBJ databases">
        <title>Evolution of Trichinella species and genotypes.</title>
        <authorList>
            <person name="Korhonen P.K."/>
            <person name="Edoardo P."/>
            <person name="Giuseppe L.R."/>
            <person name="Gasser R.B."/>
        </authorList>
    </citation>
    <scope>NUCLEOTIDE SEQUENCE [LARGE SCALE GENOMIC DNA]</scope>
    <source>
        <strain evidence="2">ISS1980</strain>
    </source>
</reference>
<evidence type="ECO:0000313" key="3">
    <source>
        <dbReference type="Proteomes" id="UP000054843"/>
    </source>
</evidence>
<organism evidence="2 3">
    <name type="scientific">Trichinella papuae</name>
    <dbReference type="NCBI Taxonomy" id="268474"/>
    <lineage>
        <taxon>Eukaryota</taxon>
        <taxon>Metazoa</taxon>
        <taxon>Ecdysozoa</taxon>
        <taxon>Nematoda</taxon>
        <taxon>Enoplea</taxon>
        <taxon>Dorylaimia</taxon>
        <taxon>Trichinellida</taxon>
        <taxon>Trichinellidae</taxon>
        <taxon>Trichinella</taxon>
    </lineage>
</organism>
<feature type="non-terminal residue" evidence="2">
    <location>
        <position position="1"/>
    </location>
</feature>
<sequence length="794" mass="88976">LTKMPRDSVSARKSPGAVAVADFESEFENVQILQTAFDKPVCVVESIFKEIDERANWLKRCNAIKKLRSAMLDAELSILILSDIPKLARKLNSCFTDLRSQIVRETCITFAFIAQLEKSKCDRLAEFCLPTILDLVNASAKIISSSASVASTIMFKHVQSFRLIAVLVDKCNSKSRDVRRLCASLVFFLMKTWSYANLRKIPKIQLANLISKIIDDADQKVRADGQEVAFASLYKFDEELAMTVVKRFTGARRRQIDSIVTSLRNKAQTVTPVAPKPVTTLKPSALPVLIANQSPAKAPLSKRTPITPHLYKSIRNTRKPTLSTDVKLSKKQDLKLEKMENNPKISRDNCLLEMPNKSDSKSTKKFNIRANEMKKIDQMMSIVEPTDMELETTVQPTEKSGFIEEITGKCRSPVTGCSLFERNLSSDGEILFKVGNIDTSARNADDSTTVKNESLDVDISADKLQFMKLDSSEKEDVSEKQVEKNVDEISQSEEIDLIQFSTVGNNEEEEEEEESDLISLPSVCENSKQLPAFDRRITLSVFDAVSFPIKKFDEKIPFEDINLIEFSQSISSGDELSCVVDSPTLKEQGTLEEDGGNLVNKSTVSASSPDASNLCNDDNANQSVASNVNLEETAIESSDLEKDTEPEHTQFSATFEDDLIQMDIIMEICQEFSIPEVDTVIQSIHSWPDLVSLYCHGNKEMKPVVIFALERLFNANQHLPLANDVHTQHFLRKLLEDIFLRMVDGCIAESMTLLLLINEKQSIETLRDVAVNGNFSLYLIKLLDDIISVFNIPE</sequence>
<dbReference type="GO" id="GO:0005881">
    <property type="term" value="C:cytoplasmic microtubule"/>
    <property type="evidence" value="ECO:0007669"/>
    <property type="project" value="TreeGrafter"/>
</dbReference>